<dbReference type="InterPro" id="IPR029062">
    <property type="entry name" value="Class_I_gatase-like"/>
</dbReference>
<dbReference type="PROSITE" id="PS51273">
    <property type="entry name" value="GATASE_TYPE_1"/>
    <property type="match status" value="1"/>
</dbReference>
<gene>
    <name evidence="1" type="ORF">HF519_04545</name>
</gene>
<dbReference type="PANTHER" id="PTHR43235:SF1">
    <property type="entry name" value="GLUTAMINE AMIDOTRANSFERASE PB2B2.05-RELATED"/>
    <property type="match status" value="1"/>
</dbReference>
<dbReference type="GO" id="GO:0033969">
    <property type="term" value="F:gamma-glutamyl-gamma-aminobutyrate hydrolase activity"/>
    <property type="evidence" value="ECO:0007669"/>
    <property type="project" value="TreeGrafter"/>
</dbReference>
<accession>A0A848DE49</accession>
<reference evidence="1 2" key="1">
    <citation type="submission" date="2020-04" db="EMBL/GenBank/DDBJ databases">
        <authorList>
            <person name="Klaysubun C."/>
            <person name="Duangmal K."/>
            <person name="Lipun K."/>
        </authorList>
    </citation>
    <scope>NUCLEOTIDE SEQUENCE [LARGE SCALE GENOMIC DNA]</scope>
    <source>
        <strain evidence="1 2">DSM 45300</strain>
    </source>
</reference>
<comment type="caution">
    <text evidence="1">The sequence shown here is derived from an EMBL/GenBank/DDBJ whole genome shotgun (WGS) entry which is preliminary data.</text>
</comment>
<dbReference type="CDD" id="cd01745">
    <property type="entry name" value="GATase1_2"/>
    <property type="match status" value="1"/>
</dbReference>
<dbReference type="Gene3D" id="3.40.50.880">
    <property type="match status" value="1"/>
</dbReference>
<organism evidence="1 2">
    <name type="scientific">Pseudonocardia bannensis</name>
    <dbReference type="NCBI Taxonomy" id="630973"/>
    <lineage>
        <taxon>Bacteria</taxon>
        <taxon>Bacillati</taxon>
        <taxon>Actinomycetota</taxon>
        <taxon>Actinomycetes</taxon>
        <taxon>Pseudonocardiales</taxon>
        <taxon>Pseudonocardiaceae</taxon>
        <taxon>Pseudonocardia</taxon>
    </lineage>
</organism>
<dbReference type="EMBL" id="JAAXKZ010000009">
    <property type="protein sequence ID" value="NMH90864.1"/>
    <property type="molecule type" value="Genomic_DNA"/>
</dbReference>
<protein>
    <submittedName>
        <fullName evidence="1">Gamma-glutamyl-gamma-aminobutyrate hydrolase family protein</fullName>
    </submittedName>
</protein>
<dbReference type="GO" id="GO:0005829">
    <property type="term" value="C:cytosol"/>
    <property type="evidence" value="ECO:0007669"/>
    <property type="project" value="TreeGrafter"/>
</dbReference>
<dbReference type="AlphaFoldDB" id="A0A848DE49"/>
<dbReference type="Proteomes" id="UP000586918">
    <property type="component" value="Unassembled WGS sequence"/>
</dbReference>
<dbReference type="InterPro" id="IPR044668">
    <property type="entry name" value="PuuD-like"/>
</dbReference>
<evidence type="ECO:0000313" key="1">
    <source>
        <dbReference type="EMBL" id="NMH90864.1"/>
    </source>
</evidence>
<dbReference type="SUPFAM" id="SSF52317">
    <property type="entry name" value="Class I glutamine amidotransferase-like"/>
    <property type="match status" value="1"/>
</dbReference>
<dbReference type="PANTHER" id="PTHR43235">
    <property type="entry name" value="GLUTAMINE AMIDOTRANSFERASE PB2B2.05-RELATED"/>
    <property type="match status" value="1"/>
</dbReference>
<sequence length="229" mass="24213">MYGERARYWIWDHEAALLPRSYVDVVIASGGAPVLLPPVPAAAGAVDALDGLILTGGPDIGPVHYGADPHPETGAVRPERDAAELAVVRRALPRGLPVLGVCRGAQLLNVSLGGTLTQHLPDVLGHHRHNPAPGVFGPTAVRLSPGSRAAALLGERALVHCHHHQAIDRLGEGLVASGRAEDGTIEAVELAGHRFAVGVQWHPEQDVTDVRLVTALVDHATARRREAER</sequence>
<keyword evidence="1" id="KW-0378">Hydrolase</keyword>
<evidence type="ECO:0000313" key="2">
    <source>
        <dbReference type="Proteomes" id="UP000586918"/>
    </source>
</evidence>
<dbReference type="GO" id="GO:0006598">
    <property type="term" value="P:polyamine catabolic process"/>
    <property type="evidence" value="ECO:0007669"/>
    <property type="project" value="TreeGrafter"/>
</dbReference>
<name>A0A848DE49_9PSEU</name>
<proteinExistence type="predicted"/>
<dbReference type="Pfam" id="PF07722">
    <property type="entry name" value="Peptidase_C26"/>
    <property type="match status" value="1"/>
</dbReference>
<dbReference type="InterPro" id="IPR011697">
    <property type="entry name" value="Peptidase_C26"/>
</dbReference>
<keyword evidence="2" id="KW-1185">Reference proteome</keyword>